<dbReference type="PANTHER" id="PTHR43211">
    <property type="entry name" value="FUMARYLACETOACETATE HYDROLASE"/>
    <property type="match status" value="1"/>
</dbReference>
<dbReference type="Proteomes" id="UP001057580">
    <property type="component" value="Chromosome"/>
</dbReference>
<reference evidence="2" key="1">
    <citation type="submission" date="2022-09" db="EMBL/GenBank/DDBJ databases">
        <title>Diverse halophilic archaea isolated from saline environments.</title>
        <authorList>
            <person name="Cui H.-L."/>
        </authorList>
    </citation>
    <scope>NUCLEOTIDE SEQUENCE</scope>
    <source>
        <strain evidence="2">ZS-35-S2</strain>
    </source>
</reference>
<dbReference type="InterPro" id="IPR011234">
    <property type="entry name" value="Fumarylacetoacetase-like_C"/>
</dbReference>
<dbReference type="Pfam" id="PF01557">
    <property type="entry name" value="FAA_hydrolase"/>
    <property type="match status" value="1"/>
</dbReference>
<keyword evidence="2" id="KW-0378">Hydrolase</keyword>
<organism evidence="2 3">
    <name type="scientific">Salinirubellus salinus</name>
    <dbReference type="NCBI Taxonomy" id="1364945"/>
    <lineage>
        <taxon>Archaea</taxon>
        <taxon>Methanobacteriati</taxon>
        <taxon>Methanobacteriota</taxon>
        <taxon>Stenosarchaea group</taxon>
        <taxon>Halobacteria</taxon>
        <taxon>Halobacteriales</taxon>
        <taxon>Natronomonadaceae</taxon>
        <taxon>Salinirubellus</taxon>
    </lineage>
</organism>
<feature type="domain" description="Fumarylacetoacetase-like C-terminal" evidence="1">
    <location>
        <begin position="117"/>
        <end position="318"/>
    </location>
</feature>
<proteinExistence type="predicted"/>
<dbReference type="KEGG" id="ssai:N0B31_14420"/>
<dbReference type="AlphaFoldDB" id="A0A9E7R0B3"/>
<keyword evidence="3" id="KW-1185">Reference proteome</keyword>
<gene>
    <name evidence="2" type="ORF">N0B31_14420</name>
</gene>
<dbReference type="InterPro" id="IPR036663">
    <property type="entry name" value="Fumarylacetoacetase_C_sf"/>
</dbReference>
<dbReference type="Gene3D" id="3.90.850.10">
    <property type="entry name" value="Fumarylacetoacetase-like, C-terminal domain"/>
    <property type="match status" value="1"/>
</dbReference>
<evidence type="ECO:0000313" key="3">
    <source>
        <dbReference type="Proteomes" id="UP001057580"/>
    </source>
</evidence>
<name>A0A9E7R0B3_9EURY</name>
<dbReference type="GO" id="GO:0016787">
    <property type="term" value="F:hydrolase activity"/>
    <property type="evidence" value="ECO:0007669"/>
    <property type="project" value="UniProtKB-KW"/>
</dbReference>
<evidence type="ECO:0000259" key="1">
    <source>
        <dbReference type="Pfam" id="PF01557"/>
    </source>
</evidence>
<dbReference type="GeneID" id="74943640"/>
<evidence type="ECO:0000313" key="2">
    <source>
        <dbReference type="EMBL" id="UWM53330.1"/>
    </source>
</evidence>
<sequence>MKLASFAVETPTGRQRRVGVKVDDGLVDVTSAYAARLAAEGVAAADELARATAPPEMVAFLERGDRALEAAREAREYALSTDEHHHADGGRLVFALDEVDLLSPVPRPTSLRDCMVFEEHVQNSLGEEIPDVWYERPIYYKGNPGSVVGPGDEVAWPAYSETVDYELEVAAVVGKEGRDIPVEAADEYIVGYTVFDDFSARDTQMAEMQGRLGPAKGKDFANALGPYLTTADAIDIGEAGMTATVDGEVWSEGTPGHMEHSFADIVAYISQSETLYPGDVIGSGTVGEGCGLELGQFPEFGDTVALTVEGIGTLENRIAPR</sequence>
<dbReference type="SUPFAM" id="SSF56529">
    <property type="entry name" value="FAH"/>
    <property type="match status" value="1"/>
</dbReference>
<dbReference type="EMBL" id="CP104003">
    <property type="protein sequence ID" value="UWM53330.1"/>
    <property type="molecule type" value="Genomic_DNA"/>
</dbReference>
<protein>
    <submittedName>
        <fullName evidence="2">Fumarylacetoacetate hydrolase family protein</fullName>
    </submittedName>
</protein>
<dbReference type="PANTHER" id="PTHR43211:SF1">
    <property type="entry name" value="BLL6422 PROTEIN"/>
    <property type="match status" value="1"/>
</dbReference>
<accession>A0A9E7R0B3</accession>
<dbReference type="RefSeq" id="WP_260592324.1">
    <property type="nucleotide sequence ID" value="NZ_CP104003.1"/>
</dbReference>